<keyword evidence="8" id="KW-0547">Nucleotide-binding</keyword>
<dbReference type="GO" id="GO:0005524">
    <property type="term" value="F:ATP binding"/>
    <property type="evidence" value="ECO:0007669"/>
    <property type="project" value="UniProtKB-KW"/>
</dbReference>
<reference evidence="8 9" key="1">
    <citation type="journal article" date="2019" name="Sci. Rep.">
        <title>Orb-weaving spider Araneus ventricosus genome elucidates the spidroin gene catalogue.</title>
        <authorList>
            <person name="Kono N."/>
            <person name="Nakamura H."/>
            <person name="Ohtoshi R."/>
            <person name="Moran D.A.P."/>
            <person name="Shinohara A."/>
            <person name="Yoshida Y."/>
            <person name="Fujiwara M."/>
            <person name="Mori M."/>
            <person name="Tomita M."/>
            <person name="Arakawa K."/>
        </authorList>
    </citation>
    <scope>NUCLEOTIDE SEQUENCE [LARGE SCALE GENOMIC DNA]</scope>
</reference>
<organism evidence="8 9">
    <name type="scientific">Araneus ventricosus</name>
    <name type="common">Orbweaver spider</name>
    <name type="synonym">Epeira ventricosa</name>
    <dbReference type="NCBI Taxonomy" id="182803"/>
    <lineage>
        <taxon>Eukaryota</taxon>
        <taxon>Metazoa</taxon>
        <taxon>Ecdysozoa</taxon>
        <taxon>Arthropoda</taxon>
        <taxon>Chelicerata</taxon>
        <taxon>Arachnida</taxon>
        <taxon>Araneae</taxon>
        <taxon>Araneomorphae</taxon>
        <taxon>Entelegynae</taxon>
        <taxon>Araneoidea</taxon>
        <taxon>Araneidae</taxon>
        <taxon>Araneus</taxon>
    </lineage>
</organism>
<dbReference type="GO" id="GO:0140359">
    <property type="term" value="F:ABC-type transporter activity"/>
    <property type="evidence" value="ECO:0007669"/>
    <property type="project" value="InterPro"/>
</dbReference>
<feature type="domain" description="ABC-2 type transporter transmembrane" evidence="7">
    <location>
        <begin position="80"/>
        <end position="180"/>
    </location>
</feature>
<gene>
    <name evidence="8" type="primary">ABCG1_0</name>
    <name evidence="8" type="ORF">AVEN_140272_1</name>
</gene>
<feature type="non-terminal residue" evidence="8">
    <location>
        <position position="244"/>
    </location>
</feature>
<accession>A0A4Y2SC01</accession>
<proteinExistence type="predicted"/>
<feature type="transmembrane region" description="Helical" evidence="6">
    <location>
        <begin position="215"/>
        <end position="236"/>
    </location>
</feature>
<comment type="subcellular location">
    <subcellularLocation>
        <location evidence="1">Membrane</location>
        <topology evidence="1">Multi-pass membrane protein</topology>
    </subcellularLocation>
</comment>
<keyword evidence="2" id="KW-0813">Transport</keyword>
<feature type="transmembrane region" description="Helical" evidence="6">
    <location>
        <begin position="134"/>
        <end position="152"/>
    </location>
</feature>
<dbReference type="PANTHER" id="PTHR48041:SF78">
    <property type="entry name" value="ABC TRANSPORTER EXPRESSED IN TRACHEA, ISOFORM A"/>
    <property type="match status" value="1"/>
</dbReference>
<dbReference type="InterPro" id="IPR050352">
    <property type="entry name" value="ABCG_transporters"/>
</dbReference>
<name>A0A4Y2SC01_ARAVE</name>
<dbReference type="InterPro" id="IPR013525">
    <property type="entry name" value="ABC2_TM"/>
</dbReference>
<dbReference type="GO" id="GO:0005886">
    <property type="term" value="C:plasma membrane"/>
    <property type="evidence" value="ECO:0007669"/>
    <property type="project" value="TreeGrafter"/>
</dbReference>
<evidence type="ECO:0000259" key="7">
    <source>
        <dbReference type="Pfam" id="PF01061"/>
    </source>
</evidence>
<protein>
    <submittedName>
        <fullName evidence="8">ATP-binding cassette sub-family G member 1</fullName>
    </submittedName>
</protein>
<evidence type="ECO:0000313" key="9">
    <source>
        <dbReference type="Proteomes" id="UP000499080"/>
    </source>
</evidence>
<evidence type="ECO:0000313" key="8">
    <source>
        <dbReference type="EMBL" id="GBN85363.1"/>
    </source>
</evidence>
<dbReference type="AlphaFoldDB" id="A0A4Y2SC01"/>
<evidence type="ECO:0000256" key="5">
    <source>
        <dbReference type="ARBA" id="ARBA00023136"/>
    </source>
</evidence>
<dbReference type="Proteomes" id="UP000499080">
    <property type="component" value="Unassembled WGS sequence"/>
</dbReference>
<evidence type="ECO:0000256" key="1">
    <source>
        <dbReference type="ARBA" id="ARBA00004141"/>
    </source>
</evidence>
<keyword evidence="4 6" id="KW-1133">Transmembrane helix</keyword>
<feature type="transmembrane region" description="Helical" evidence="6">
    <location>
        <begin position="105"/>
        <end position="128"/>
    </location>
</feature>
<evidence type="ECO:0000256" key="4">
    <source>
        <dbReference type="ARBA" id="ARBA00022989"/>
    </source>
</evidence>
<dbReference type="EMBL" id="BGPR01020740">
    <property type="protein sequence ID" value="GBN85363.1"/>
    <property type="molecule type" value="Genomic_DNA"/>
</dbReference>
<keyword evidence="3 6" id="KW-0812">Transmembrane</keyword>
<keyword evidence="9" id="KW-1185">Reference proteome</keyword>
<feature type="transmembrane region" description="Helical" evidence="6">
    <location>
        <begin position="73"/>
        <end position="93"/>
    </location>
</feature>
<evidence type="ECO:0000256" key="6">
    <source>
        <dbReference type="SAM" id="Phobius"/>
    </source>
</evidence>
<sequence length="244" mass="28509">MVEEMDTMTDRGVWVLVSKPLNQKKSLRKLVIYSKQDTTGYFLRCQHSIAIPGIIHWNILLKLLGYLGTTRGLQLNLSRILFPAIYCGIVYWMTAQPNDRVRFDLFILSSIMISLVAQFVGFLIGVATSVQNDVFLAPVVLFPILLFSGLFIRLDTIPYYLQWLSYISYVRYCYQSVLRGIYALDRPELHCDKICPFQGPQDFLREMDKADGNLYVDYAAMWVFNFVFRVISYYVLYYKIVYNR</sequence>
<keyword evidence="8" id="KW-0067">ATP-binding</keyword>
<comment type="caution">
    <text evidence="8">The sequence shown here is derived from an EMBL/GenBank/DDBJ whole genome shotgun (WGS) entry which is preliminary data.</text>
</comment>
<dbReference type="Pfam" id="PF01061">
    <property type="entry name" value="ABC2_membrane"/>
    <property type="match status" value="1"/>
</dbReference>
<dbReference type="OrthoDB" id="9989122at2759"/>
<evidence type="ECO:0000256" key="2">
    <source>
        <dbReference type="ARBA" id="ARBA00022448"/>
    </source>
</evidence>
<evidence type="ECO:0000256" key="3">
    <source>
        <dbReference type="ARBA" id="ARBA00022692"/>
    </source>
</evidence>
<keyword evidence="5 6" id="KW-0472">Membrane</keyword>
<dbReference type="PANTHER" id="PTHR48041">
    <property type="entry name" value="ABC TRANSPORTER G FAMILY MEMBER 28"/>
    <property type="match status" value="1"/>
</dbReference>